<evidence type="ECO:0000256" key="3">
    <source>
        <dbReference type="ARBA" id="ARBA00022723"/>
    </source>
</evidence>
<feature type="domain" description="Radical SAM core" evidence="6">
    <location>
        <begin position="33"/>
        <end position="181"/>
    </location>
</feature>
<dbReference type="InterPro" id="IPR058240">
    <property type="entry name" value="rSAM_sf"/>
</dbReference>
<dbReference type="InterPro" id="IPR007197">
    <property type="entry name" value="rSAM"/>
</dbReference>
<dbReference type="SFLD" id="SFLDG01067">
    <property type="entry name" value="SPASM/twitch_domain_containing"/>
    <property type="match status" value="1"/>
</dbReference>
<dbReference type="AlphaFoldDB" id="A0A4S8HD27"/>
<comment type="caution">
    <text evidence="8">The sequence shown here is derived from an EMBL/GenBank/DDBJ whole genome shotgun (WGS) entry which is preliminary data.</text>
</comment>
<feature type="domain" description="4Fe4S-binding SPASM" evidence="7">
    <location>
        <begin position="298"/>
        <end position="355"/>
    </location>
</feature>
<keyword evidence="5" id="KW-0411">Iron-sulfur</keyword>
<evidence type="ECO:0000259" key="7">
    <source>
        <dbReference type="Pfam" id="PF13186"/>
    </source>
</evidence>
<gene>
    <name evidence="8" type="ORF">FAM09_26170</name>
</gene>
<reference evidence="8 9" key="1">
    <citation type="submission" date="2019-04" db="EMBL/GenBank/DDBJ databases">
        <title>Niastella caeni sp. nov., isolated from activated sludge.</title>
        <authorList>
            <person name="Sheng M."/>
        </authorList>
    </citation>
    <scope>NUCLEOTIDE SEQUENCE [LARGE SCALE GENOMIC DNA]</scope>
    <source>
        <strain evidence="8 9">HX-2-15</strain>
    </source>
</reference>
<dbReference type="GO" id="GO:0051536">
    <property type="term" value="F:iron-sulfur cluster binding"/>
    <property type="evidence" value="ECO:0007669"/>
    <property type="project" value="UniProtKB-KW"/>
</dbReference>
<proteinExistence type="predicted"/>
<sequence>MYNLSSYIKRGHRFVHNQLFPGNKKLSTLMIYATDLCDSACKHCLIWAKRPVHYLSFEKIKEIMQSRCITKDTAVGLEGGEFMLHPEAEQILEWFHQHHPQFDLLSNCLKPEKLIQAVKKFPPKRLLISLDGTAETYLYMRGKAGYESVLTVIEQLHTVLPISVMFTLSPYNDFEDMRHVANVCKKFGIDMRVGIYNDIAFFDTVDKAHDTEIGSHKGEDQLQFADVKDLKAAGVFEKTKAQKQLELTGDLSVPKHDFMRLRENFTEKIPAIIKEFSENYDFLVLYNEWRQNNLKMRCYSILDSLVILPDGAVPICQNLDLKIGNVFEKSLDEIFNGKPTRQLQKHYVQNCNQCWLNFHRKYDVILYRTFEKYFGKFLTSKLFGYYQWEADRHVTYKEYFNKPENKG</sequence>
<dbReference type="InterPro" id="IPR023885">
    <property type="entry name" value="4Fe4S-binding_SPASM_dom"/>
</dbReference>
<dbReference type="Pfam" id="PF04055">
    <property type="entry name" value="Radical_SAM"/>
    <property type="match status" value="1"/>
</dbReference>
<dbReference type="Proteomes" id="UP000306918">
    <property type="component" value="Unassembled WGS sequence"/>
</dbReference>
<dbReference type="SFLD" id="SFLDS00029">
    <property type="entry name" value="Radical_SAM"/>
    <property type="match status" value="1"/>
</dbReference>
<name>A0A4S8HD27_9BACT</name>
<keyword evidence="3" id="KW-0479">Metal-binding</keyword>
<keyword evidence="2" id="KW-0949">S-adenosyl-L-methionine</keyword>
<dbReference type="PANTHER" id="PTHR11228">
    <property type="entry name" value="RADICAL SAM DOMAIN PROTEIN"/>
    <property type="match status" value="1"/>
</dbReference>
<dbReference type="GO" id="GO:0046872">
    <property type="term" value="F:metal ion binding"/>
    <property type="evidence" value="ECO:0007669"/>
    <property type="project" value="UniProtKB-KW"/>
</dbReference>
<dbReference type="EMBL" id="STFF01000010">
    <property type="protein sequence ID" value="THU32938.1"/>
    <property type="molecule type" value="Genomic_DNA"/>
</dbReference>
<evidence type="ECO:0000256" key="4">
    <source>
        <dbReference type="ARBA" id="ARBA00023004"/>
    </source>
</evidence>
<dbReference type="Gene3D" id="3.20.20.70">
    <property type="entry name" value="Aldolase class I"/>
    <property type="match status" value="1"/>
</dbReference>
<accession>A0A4S8HD27</accession>
<evidence type="ECO:0000259" key="6">
    <source>
        <dbReference type="Pfam" id="PF04055"/>
    </source>
</evidence>
<evidence type="ECO:0000256" key="1">
    <source>
        <dbReference type="ARBA" id="ARBA00001966"/>
    </source>
</evidence>
<dbReference type="SUPFAM" id="SSF102114">
    <property type="entry name" value="Radical SAM enzymes"/>
    <property type="match status" value="1"/>
</dbReference>
<dbReference type="GO" id="GO:0003824">
    <property type="term" value="F:catalytic activity"/>
    <property type="evidence" value="ECO:0007669"/>
    <property type="project" value="InterPro"/>
</dbReference>
<keyword evidence="9" id="KW-1185">Reference proteome</keyword>
<evidence type="ECO:0000256" key="2">
    <source>
        <dbReference type="ARBA" id="ARBA00022691"/>
    </source>
</evidence>
<protein>
    <submittedName>
        <fullName evidence="8">Radical SAM protein</fullName>
    </submittedName>
</protein>
<comment type="cofactor">
    <cofactor evidence="1">
        <name>[4Fe-4S] cluster</name>
        <dbReference type="ChEBI" id="CHEBI:49883"/>
    </cofactor>
</comment>
<dbReference type="CDD" id="cd01335">
    <property type="entry name" value="Radical_SAM"/>
    <property type="match status" value="1"/>
</dbReference>
<dbReference type="CDD" id="cd21109">
    <property type="entry name" value="SPASM"/>
    <property type="match status" value="1"/>
</dbReference>
<dbReference type="PANTHER" id="PTHR11228:SF7">
    <property type="entry name" value="PQQA PEPTIDE CYCLASE"/>
    <property type="match status" value="1"/>
</dbReference>
<dbReference type="Pfam" id="PF13186">
    <property type="entry name" value="SPASM"/>
    <property type="match status" value="1"/>
</dbReference>
<dbReference type="InterPro" id="IPR013785">
    <property type="entry name" value="Aldolase_TIM"/>
</dbReference>
<evidence type="ECO:0000313" key="9">
    <source>
        <dbReference type="Proteomes" id="UP000306918"/>
    </source>
</evidence>
<dbReference type="OrthoDB" id="9782387at2"/>
<organism evidence="8 9">
    <name type="scientific">Niastella caeni</name>
    <dbReference type="NCBI Taxonomy" id="2569763"/>
    <lineage>
        <taxon>Bacteria</taxon>
        <taxon>Pseudomonadati</taxon>
        <taxon>Bacteroidota</taxon>
        <taxon>Chitinophagia</taxon>
        <taxon>Chitinophagales</taxon>
        <taxon>Chitinophagaceae</taxon>
        <taxon>Niastella</taxon>
    </lineage>
</organism>
<keyword evidence="4" id="KW-0408">Iron</keyword>
<dbReference type="InterPro" id="IPR050377">
    <property type="entry name" value="Radical_SAM_PqqE_MftC-like"/>
</dbReference>
<evidence type="ECO:0000256" key="5">
    <source>
        <dbReference type="ARBA" id="ARBA00023014"/>
    </source>
</evidence>
<evidence type="ECO:0000313" key="8">
    <source>
        <dbReference type="EMBL" id="THU32938.1"/>
    </source>
</evidence>